<name>A0AAP0JR20_9MAGN</name>
<keyword evidence="2" id="KW-1185">Reference proteome</keyword>
<accession>A0AAP0JR20</accession>
<gene>
    <name evidence="1" type="ORF">Sjap_009282</name>
</gene>
<proteinExistence type="predicted"/>
<evidence type="ECO:0000313" key="2">
    <source>
        <dbReference type="Proteomes" id="UP001417504"/>
    </source>
</evidence>
<dbReference type="Proteomes" id="UP001417504">
    <property type="component" value="Unassembled WGS sequence"/>
</dbReference>
<dbReference type="EMBL" id="JBBNAE010000003">
    <property type="protein sequence ID" value="KAK9138688.1"/>
    <property type="molecule type" value="Genomic_DNA"/>
</dbReference>
<evidence type="ECO:0000313" key="1">
    <source>
        <dbReference type="EMBL" id="KAK9138688.1"/>
    </source>
</evidence>
<organism evidence="1 2">
    <name type="scientific">Stephania japonica</name>
    <dbReference type="NCBI Taxonomy" id="461633"/>
    <lineage>
        <taxon>Eukaryota</taxon>
        <taxon>Viridiplantae</taxon>
        <taxon>Streptophyta</taxon>
        <taxon>Embryophyta</taxon>
        <taxon>Tracheophyta</taxon>
        <taxon>Spermatophyta</taxon>
        <taxon>Magnoliopsida</taxon>
        <taxon>Ranunculales</taxon>
        <taxon>Menispermaceae</taxon>
        <taxon>Menispermoideae</taxon>
        <taxon>Cissampelideae</taxon>
        <taxon>Stephania</taxon>
    </lineage>
</organism>
<protein>
    <submittedName>
        <fullName evidence="1">Uncharacterized protein</fullName>
    </submittedName>
</protein>
<comment type="caution">
    <text evidence="1">The sequence shown here is derived from an EMBL/GenBank/DDBJ whole genome shotgun (WGS) entry which is preliminary data.</text>
</comment>
<dbReference type="AlphaFoldDB" id="A0AAP0JR20"/>
<sequence>MTPSIVLNKRIERERKYQCSDHCYYRISNTHPGNAGARNPVRCLKIRKCKNLSGIETPRVERARQYVLQHFCCKNDPSKKNDEDVEEEFKDLINERELLLHEWTLRKGVQDMKRWIEKNKSVNPHAAFKGSLQFSKARIATISIPSLSGSLLSSMDEIFEVIHFVDRKISSSSFENRKKSMLTEALWENREYMEKMHSNLNLN</sequence>
<reference evidence="1 2" key="1">
    <citation type="submission" date="2024-01" db="EMBL/GenBank/DDBJ databases">
        <title>Genome assemblies of Stephania.</title>
        <authorList>
            <person name="Yang L."/>
        </authorList>
    </citation>
    <scope>NUCLEOTIDE SEQUENCE [LARGE SCALE GENOMIC DNA]</scope>
    <source>
        <strain evidence="1">QJT</strain>
        <tissue evidence="1">Leaf</tissue>
    </source>
</reference>